<dbReference type="Gene3D" id="2.60.270.20">
    <property type="entry name" value="Cytolysin/lectin"/>
    <property type="match status" value="1"/>
</dbReference>
<dbReference type="OrthoDB" id="4791458at2759"/>
<sequence>MSYTISVRTIDITANDPGFTIVEKSVWSEGRWSNTDSIQTLFMNGSGTSGALRFRNGAGEEFLVLLGVHNYKRWCDVVTDLAPADTGVKIQPDYYSDSNPRYQMLWKQLAEIQMKSAKGTTVNVKYVKDEGNALVVHLTIA</sequence>
<name>A0A1B7MT80_9AGAM</name>
<protein>
    <submittedName>
        <fullName evidence="1">Lectin 2b</fullName>
    </submittedName>
</protein>
<reference evidence="1 2" key="1">
    <citation type="submission" date="2016-06" db="EMBL/GenBank/DDBJ databases">
        <title>Comparative genomics of the ectomycorrhizal sister species Rhizopogon vinicolor and Rhizopogon vesiculosus (Basidiomycota: Boletales) reveals a divergence of the mating type B locus.</title>
        <authorList>
            <consortium name="DOE Joint Genome Institute"/>
            <person name="Mujic A.B."/>
            <person name="Kuo A."/>
            <person name="Tritt A."/>
            <person name="Lipzen A."/>
            <person name="Chen C."/>
            <person name="Johnson J."/>
            <person name="Sharma A."/>
            <person name="Barry K."/>
            <person name="Grigoriev I.V."/>
            <person name="Spatafora J.W."/>
        </authorList>
    </citation>
    <scope>NUCLEOTIDE SEQUENCE [LARGE SCALE GENOMIC DNA]</scope>
    <source>
        <strain evidence="1 2">AM-OR11-026</strain>
    </source>
</reference>
<keyword evidence="2" id="KW-1185">Reference proteome</keyword>
<accession>A0A1B7MT80</accession>
<dbReference type="STRING" id="1314800.A0A1B7MT80"/>
<evidence type="ECO:0000313" key="1">
    <source>
        <dbReference type="EMBL" id="OAX35812.1"/>
    </source>
</evidence>
<evidence type="ECO:0000313" key="2">
    <source>
        <dbReference type="Proteomes" id="UP000092154"/>
    </source>
</evidence>
<dbReference type="Pfam" id="PF07367">
    <property type="entry name" value="FB_lectin"/>
    <property type="match status" value="1"/>
</dbReference>
<organism evidence="1 2">
    <name type="scientific">Rhizopogon vinicolor AM-OR11-026</name>
    <dbReference type="NCBI Taxonomy" id="1314800"/>
    <lineage>
        <taxon>Eukaryota</taxon>
        <taxon>Fungi</taxon>
        <taxon>Dikarya</taxon>
        <taxon>Basidiomycota</taxon>
        <taxon>Agaricomycotina</taxon>
        <taxon>Agaricomycetes</taxon>
        <taxon>Agaricomycetidae</taxon>
        <taxon>Boletales</taxon>
        <taxon>Suillineae</taxon>
        <taxon>Rhizopogonaceae</taxon>
        <taxon>Rhizopogon</taxon>
    </lineage>
</organism>
<gene>
    <name evidence="1" type="ORF">K503DRAFT_773093</name>
</gene>
<dbReference type="SUPFAM" id="SSF63724">
    <property type="entry name" value="Cytolysin/lectin"/>
    <property type="match status" value="1"/>
</dbReference>
<dbReference type="Proteomes" id="UP000092154">
    <property type="component" value="Unassembled WGS sequence"/>
</dbReference>
<dbReference type="InterPro" id="IPR009960">
    <property type="entry name" value="Fruit_body_lectin_fun"/>
</dbReference>
<dbReference type="InParanoid" id="A0A1B7MT80"/>
<proteinExistence type="predicted"/>
<dbReference type="InterPro" id="IPR015926">
    <property type="entry name" value="Cytolysin/lectin"/>
</dbReference>
<dbReference type="AlphaFoldDB" id="A0A1B7MT80"/>
<dbReference type="EMBL" id="KV448465">
    <property type="protein sequence ID" value="OAX35812.1"/>
    <property type="molecule type" value="Genomic_DNA"/>
</dbReference>